<organism evidence="1">
    <name type="scientific">Caldithrix abyssi</name>
    <dbReference type="NCBI Taxonomy" id="187145"/>
    <lineage>
        <taxon>Bacteria</taxon>
        <taxon>Pseudomonadati</taxon>
        <taxon>Calditrichota</taxon>
        <taxon>Calditrichia</taxon>
        <taxon>Calditrichales</taxon>
        <taxon>Calditrichaceae</taxon>
        <taxon>Caldithrix</taxon>
    </lineage>
</organism>
<dbReference type="AlphaFoldDB" id="A0A7V1PUC2"/>
<gene>
    <name evidence="1" type="ORF">ENJ10_02235</name>
</gene>
<comment type="caution">
    <text evidence="1">The sequence shown here is derived from an EMBL/GenBank/DDBJ whole genome shotgun (WGS) entry which is preliminary data.</text>
</comment>
<proteinExistence type="predicted"/>
<reference evidence="1" key="1">
    <citation type="journal article" date="2020" name="mSystems">
        <title>Genome- and Community-Level Interaction Insights into Carbon Utilization and Element Cycling Functions of Hydrothermarchaeota in Hydrothermal Sediment.</title>
        <authorList>
            <person name="Zhou Z."/>
            <person name="Liu Y."/>
            <person name="Xu W."/>
            <person name="Pan J."/>
            <person name="Luo Z.H."/>
            <person name="Li M."/>
        </authorList>
    </citation>
    <scope>NUCLEOTIDE SEQUENCE [LARGE SCALE GENOMIC DNA]</scope>
    <source>
        <strain evidence="1">HyVt-456</strain>
    </source>
</reference>
<evidence type="ECO:0008006" key="2">
    <source>
        <dbReference type="Google" id="ProtNLM"/>
    </source>
</evidence>
<dbReference type="Proteomes" id="UP000886005">
    <property type="component" value="Unassembled WGS sequence"/>
</dbReference>
<evidence type="ECO:0000313" key="1">
    <source>
        <dbReference type="EMBL" id="HED09482.1"/>
    </source>
</evidence>
<name>A0A7V1PUC2_CALAY</name>
<dbReference type="EMBL" id="DRLD01000064">
    <property type="protein sequence ID" value="HED09482.1"/>
    <property type="molecule type" value="Genomic_DNA"/>
</dbReference>
<sequence>MNSDILMAITSIEGVRHCVLLTPEADTLFSPSLMEEENNRDMELFLSMLNMINDLRFDQDHQIKSAKWNLESGCFIITLVKGHTFLIQYQGPLDCEFFFNMISPTLETTINENPGGKT</sequence>
<protein>
    <recommendedName>
        <fullName evidence="2">Roadblock/LC7 domain-containing protein</fullName>
    </recommendedName>
</protein>
<accession>A0A7V1PUC2</accession>